<dbReference type="Proteomes" id="UP001152803">
    <property type="component" value="Unassembled WGS sequence"/>
</dbReference>
<dbReference type="PANTHER" id="PTHR31333:SF6">
    <property type="entry name" value="MUM1 LIKE 1"/>
    <property type="match status" value="1"/>
</dbReference>
<feature type="compositionally biased region" description="Low complexity" evidence="2">
    <location>
        <begin position="181"/>
        <end position="192"/>
    </location>
</feature>
<dbReference type="AlphaFoldDB" id="A0A9Q1DKY0"/>
<organism evidence="6 7">
    <name type="scientific">Conger conger</name>
    <name type="common">Conger eel</name>
    <name type="synonym">Muraena conger</name>
    <dbReference type="NCBI Taxonomy" id="82655"/>
    <lineage>
        <taxon>Eukaryota</taxon>
        <taxon>Metazoa</taxon>
        <taxon>Chordata</taxon>
        <taxon>Craniata</taxon>
        <taxon>Vertebrata</taxon>
        <taxon>Euteleostomi</taxon>
        <taxon>Actinopterygii</taxon>
        <taxon>Neopterygii</taxon>
        <taxon>Teleostei</taxon>
        <taxon>Anguilliformes</taxon>
        <taxon>Congridae</taxon>
        <taxon>Conger</taxon>
    </lineage>
</organism>
<dbReference type="OrthoDB" id="10013064at2759"/>
<dbReference type="InterPro" id="IPR048795">
    <property type="entry name" value="PWP3A_3B_4_C"/>
</dbReference>
<dbReference type="InterPro" id="IPR040263">
    <property type="entry name" value="PWP3A_3B_4"/>
</dbReference>
<sequence length="717" mass="79885">MEECTHVLLPWKGRSWPAKVLPKPNFRRRKEMEVEILGEEERVRIAEKETLPMTLDRVKSLCPQPSQTVAQPVEELRYRKALPPPQCHPGAATALAEGGGSDCAAGAQYPRGQQGAAVSGSSGEPETGKSRARDQEGHAPPNPTLVKRGQGSHGARKQRKRREGKSERVGERRSERGGRGTAAATPTYAATPKLRRTNPIRGRRSQETSPPDPPYRLPCLPSPTPCGPDQGSGPTPRPRKRLLSSLLSSTPDPAHASESPEEAELVTKRRLRQRRNQSGGGVVTRGCGQPAARRNGGFSDTPPAAKRWKGVCEEAEHIADSFAQSNGSLSRPSARHRARFQPAEEPEGPGDTSLSSDLSIELSVLEDSALFDSSLLEEDEGEEEQLPSFLLQTEKKSQCITEGICVWCKIRSYPYLPAMVKSVSLKHRRASVVFIDNRLEDPKRSRKGICVSLRTLKPFDCEERDELLDKAREKHNTAIGWCMNLINDYKIRIGSGSFSGSFMEYFADDISCPVRRMCVLGGGEVAFPTELEEEEEGKEEDEGGASAPEDVQQRWKVLPDRERAALNRANQKLVHFILQQRCLEDRLRAVLCGCSSSRWLSCFLARRRVVSGLYLEDFDQVDQVHQHLIQLYRSAPQLLPDLLQVDEIRLFTDVLLPEALISAIAAVENVSLKQAESKYLKGSRKSKRERQEFDLMIEQQLKAEAKPQPHRAQEELT</sequence>
<dbReference type="EMBL" id="JAFJMO010000006">
    <property type="protein sequence ID" value="KAJ8273991.1"/>
    <property type="molecule type" value="Genomic_DNA"/>
</dbReference>
<feature type="compositionally biased region" description="Pro residues" evidence="2">
    <location>
        <begin position="210"/>
        <end position="226"/>
    </location>
</feature>
<keyword evidence="7" id="KW-1185">Reference proteome</keyword>
<dbReference type="Gene3D" id="6.10.300.20">
    <property type="match status" value="1"/>
</dbReference>
<feature type="domain" description="MUM1-like PWWP" evidence="3">
    <location>
        <begin position="402"/>
        <end position="482"/>
    </location>
</feature>
<evidence type="ECO:0000256" key="1">
    <source>
        <dbReference type="ARBA" id="ARBA00008188"/>
    </source>
</evidence>
<evidence type="ECO:0000313" key="6">
    <source>
        <dbReference type="EMBL" id="KAJ8273991.1"/>
    </source>
</evidence>
<feature type="compositionally biased region" description="Acidic residues" evidence="2">
    <location>
        <begin position="530"/>
        <end position="543"/>
    </location>
</feature>
<feature type="compositionally biased region" description="Low complexity" evidence="2">
    <location>
        <begin position="112"/>
        <end position="123"/>
    </location>
</feature>
<feature type="compositionally biased region" description="Basic residues" evidence="2">
    <location>
        <begin position="193"/>
        <end position="203"/>
    </location>
</feature>
<evidence type="ECO:0000313" key="7">
    <source>
        <dbReference type="Proteomes" id="UP001152803"/>
    </source>
</evidence>
<dbReference type="SUPFAM" id="SSF63748">
    <property type="entry name" value="Tudor/PWWP/MBT"/>
    <property type="match status" value="1"/>
</dbReference>
<name>A0A9Q1DKY0_CONCO</name>
<proteinExistence type="inferred from homology"/>
<evidence type="ECO:0000259" key="3">
    <source>
        <dbReference type="Pfam" id="PF20884"/>
    </source>
</evidence>
<comment type="similarity">
    <text evidence="1">Belongs to the PWWP3A family.</text>
</comment>
<feature type="domain" description="PWWP" evidence="4">
    <location>
        <begin position="559"/>
        <end position="697"/>
    </location>
</feature>
<feature type="domain" description="PWWP" evidence="5">
    <location>
        <begin position="7"/>
        <end position="82"/>
    </location>
</feature>
<gene>
    <name evidence="6" type="ORF">COCON_G00086160</name>
</gene>
<evidence type="ECO:0000259" key="5">
    <source>
        <dbReference type="Pfam" id="PF20887"/>
    </source>
</evidence>
<dbReference type="Gene3D" id="2.30.30.140">
    <property type="match status" value="1"/>
</dbReference>
<dbReference type="PANTHER" id="PTHR31333">
    <property type="entry name" value="PWWP DOMAIN-CONTAINING DNA REPAIR FACTOR 3 FAMILY MEMBER"/>
    <property type="match status" value="1"/>
</dbReference>
<feature type="region of interest" description="Disordered" evidence="2">
    <location>
        <begin position="105"/>
        <end position="305"/>
    </location>
</feature>
<feature type="region of interest" description="Disordered" evidence="2">
    <location>
        <begin position="322"/>
        <end position="355"/>
    </location>
</feature>
<feature type="region of interest" description="Disordered" evidence="2">
    <location>
        <begin position="530"/>
        <end position="551"/>
    </location>
</feature>
<evidence type="ECO:0000259" key="4">
    <source>
        <dbReference type="Pfam" id="PF20886"/>
    </source>
</evidence>
<comment type="caution">
    <text evidence="6">The sequence shown here is derived from an EMBL/GenBank/DDBJ whole genome shotgun (WGS) entry which is preliminary data.</text>
</comment>
<dbReference type="Pfam" id="PF20884">
    <property type="entry name" value="MUM1-like_PWWP"/>
    <property type="match status" value="1"/>
</dbReference>
<feature type="compositionally biased region" description="Basic residues" evidence="2">
    <location>
        <begin position="154"/>
        <end position="163"/>
    </location>
</feature>
<evidence type="ECO:0000256" key="2">
    <source>
        <dbReference type="SAM" id="MobiDB-lite"/>
    </source>
</evidence>
<reference evidence="6" key="1">
    <citation type="journal article" date="2023" name="Science">
        <title>Genome structures resolve the early diversification of teleost fishes.</title>
        <authorList>
            <person name="Parey E."/>
            <person name="Louis A."/>
            <person name="Montfort J."/>
            <person name="Bouchez O."/>
            <person name="Roques C."/>
            <person name="Iampietro C."/>
            <person name="Lluch J."/>
            <person name="Castinel A."/>
            <person name="Donnadieu C."/>
            <person name="Desvignes T."/>
            <person name="Floi Bucao C."/>
            <person name="Jouanno E."/>
            <person name="Wen M."/>
            <person name="Mejri S."/>
            <person name="Dirks R."/>
            <person name="Jansen H."/>
            <person name="Henkel C."/>
            <person name="Chen W.J."/>
            <person name="Zahm M."/>
            <person name="Cabau C."/>
            <person name="Klopp C."/>
            <person name="Thompson A.W."/>
            <person name="Robinson-Rechavi M."/>
            <person name="Braasch I."/>
            <person name="Lecointre G."/>
            <person name="Bobe J."/>
            <person name="Postlethwait J.H."/>
            <person name="Berthelot C."/>
            <person name="Roest Crollius H."/>
            <person name="Guiguen Y."/>
        </authorList>
    </citation>
    <scope>NUCLEOTIDE SEQUENCE</scope>
    <source>
        <strain evidence="6">Concon-B</strain>
    </source>
</reference>
<accession>A0A9Q1DKY0</accession>
<protein>
    <submittedName>
        <fullName evidence="6">Uncharacterized protein</fullName>
    </submittedName>
</protein>
<dbReference type="InterPro" id="IPR048765">
    <property type="entry name" value="PWP3A_3B_4_N"/>
</dbReference>
<dbReference type="Pfam" id="PF20887">
    <property type="entry name" value="PWP3A-B_N"/>
    <property type="match status" value="1"/>
</dbReference>
<dbReference type="CDD" id="cd06080">
    <property type="entry name" value="PWWP_MUM1-like"/>
    <property type="match status" value="1"/>
</dbReference>
<feature type="compositionally biased region" description="Basic and acidic residues" evidence="2">
    <location>
        <begin position="126"/>
        <end position="137"/>
    </location>
</feature>
<dbReference type="Pfam" id="PF20886">
    <property type="entry name" value="PWP3A-B_C"/>
    <property type="match status" value="1"/>
</dbReference>
<feature type="compositionally biased region" description="Basic and acidic residues" evidence="2">
    <location>
        <begin position="164"/>
        <end position="178"/>
    </location>
</feature>
<dbReference type="InterPro" id="IPR035504">
    <property type="entry name" value="MUM1-like_PWWP"/>
</dbReference>
<feature type="compositionally biased region" description="Polar residues" evidence="2">
    <location>
        <begin position="322"/>
        <end position="331"/>
    </location>
</feature>
<feature type="compositionally biased region" description="Low complexity" evidence="2">
    <location>
        <begin position="243"/>
        <end position="257"/>
    </location>
</feature>